<reference evidence="6 7" key="1">
    <citation type="journal article" date="2014" name="Genome Announc.">
        <title>Draft Genome Sequence of Marinomonas sp. Strain D104, a Polycyclic Aromatic Hydrocarbon-Degrading Bacterium from the Deep-Sea Sediment of the Arctic Ocean.</title>
        <authorList>
            <person name="Dong C."/>
            <person name="Bai X."/>
            <person name="Lai Q."/>
            <person name="Xie Y."/>
            <person name="Chen X."/>
            <person name="Shao Z."/>
        </authorList>
    </citation>
    <scope>NUCLEOTIDE SEQUENCE [LARGE SCALE GENOMIC DNA]</scope>
    <source>
        <strain evidence="6 7">D104</strain>
    </source>
</reference>
<dbReference type="GO" id="GO:0000976">
    <property type="term" value="F:transcription cis-regulatory region binding"/>
    <property type="evidence" value="ECO:0007669"/>
    <property type="project" value="TreeGrafter"/>
</dbReference>
<dbReference type="InterPro" id="IPR036390">
    <property type="entry name" value="WH_DNA-bd_sf"/>
</dbReference>
<dbReference type="Gene3D" id="3.40.190.290">
    <property type="match status" value="1"/>
</dbReference>
<feature type="domain" description="HTH lysR-type" evidence="5">
    <location>
        <begin position="1"/>
        <end position="58"/>
    </location>
</feature>
<keyword evidence="2" id="KW-0805">Transcription regulation</keyword>
<dbReference type="InterPro" id="IPR000847">
    <property type="entry name" value="LysR_HTH_N"/>
</dbReference>
<sequence length="299" mass="32344">MSLSRLRTFVEVYRQRSISGAARSLNLTQPAVSQHIAGLEVAVGRPLFERQSIGVIPTSAADELAADVGDKLDAAEAALSSARFRSVGVAGALQIIGHADFMAEVLAGELLPLIEAGIRVRMHAGDGPMITSMLLEGHCDLGISAHAVTDSRLQSETLLTCKVLAVAAPSVVQQLITADNLTHAICHTPLLAYNLELSLIDKWLLKNHIKTEQIIPTVVSQDLRALRNLLIKGVGWTVMPEFLCKEQIAKGDLMEIPAPIGTNTVQYYLIWASSALRQARVAHAKEVLLKQFTTAFDEE</sequence>
<dbReference type="GO" id="GO:0003700">
    <property type="term" value="F:DNA-binding transcription factor activity"/>
    <property type="evidence" value="ECO:0007669"/>
    <property type="project" value="InterPro"/>
</dbReference>
<dbReference type="PRINTS" id="PR00039">
    <property type="entry name" value="HTHLYSR"/>
</dbReference>
<dbReference type="eggNOG" id="COG0583">
    <property type="taxonomic scope" value="Bacteria"/>
</dbReference>
<dbReference type="RefSeq" id="WP_024025280.1">
    <property type="nucleotide sequence ID" value="NZ_AYOZ01000060.1"/>
</dbReference>
<comment type="similarity">
    <text evidence="1">Belongs to the LysR transcriptional regulatory family.</text>
</comment>
<proteinExistence type="inferred from homology"/>
<dbReference type="PROSITE" id="PS50931">
    <property type="entry name" value="HTH_LYSR"/>
    <property type="match status" value="1"/>
</dbReference>
<evidence type="ECO:0000313" key="6">
    <source>
        <dbReference type="EMBL" id="ETI58116.1"/>
    </source>
</evidence>
<dbReference type="CDD" id="cd05466">
    <property type="entry name" value="PBP2_LTTR_substrate"/>
    <property type="match status" value="1"/>
</dbReference>
<evidence type="ECO:0000256" key="2">
    <source>
        <dbReference type="ARBA" id="ARBA00023015"/>
    </source>
</evidence>
<dbReference type="PATRIC" id="fig|1208321.3.peg.3226"/>
<dbReference type="OrthoDB" id="8557381at2"/>
<dbReference type="InterPro" id="IPR036388">
    <property type="entry name" value="WH-like_DNA-bd_sf"/>
</dbReference>
<dbReference type="SUPFAM" id="SSF53850">
    <property type="entry name" value="Periplasmic binding protein-like II"/>
    <property type="match status" value="1"/>
</dbReference>
<evidence type="ECO:0000313" key="7">
    <source>
        <dbReference type="Proteomes" id="UP000018857"/>
    </source>
</evidence>
<dbReference type="Gene3D" id="1.10.10.10">
    <property type="entry name" value="Winged helix-like DNA-binding domain superfamily/Winged helix DNA-binding domain"/>
    <property type="match status" value="1"/>
</dbReference>
<comment type="caution">
    <text evidence="6">The sequence shown here is derived from an EMBL/GenBank/DDBJ whole genome shotgun (WGS) entry which is preliminary data.</text>
</comment>
<evidence type="ECO:0000256" key="4">
    <source>
        <dbReference type="ARBA" id="ARBA00023163"/>
    </source>
</evidence>
<dbReference type="InterPro" id="IPR005119">
    <property type="entry name" value="LysR_subst-bd"/>
</dbReference>
<dbReference type="Pfam" id="PF03466">
    <property type="entry name" value="LysR_substrate"/>
    <property type="match status" value="1"/>
</dbReference>
<dbReference type="EMBL" id="AYOZ01000060">
    <property type="protein sequence ID" value="ETI58116.1"/>
    <property type="molecule type" value="Genomic_DNA"/>
</dbReference>
<keyword evidence="7" id="KW-1185">Reference proteome</keyword>
<dbReference type="STRING" id="1208321.D104_16275"/>
<keyword evidence="3" id="KW-0238">DNA-binding</keyword>
<organism evidence="6 7">
    <name type="scientific">Marinomonas profundimaris</name>
    <dbReference type="NCBI Taxonomy" id="1208321"/>
    <lineage>
        <taxon>Bacteria</taxon>
        <taxon>Pseudomonadati</taxon>
        <taxon>Pseudomonadota</taxon>
        <taxon>Gammaproteobacteria</taxon>
        <taxon>Oceanospirillales</taxon>
        <taxon>Oceanospirillaceae</taxon>
        <taxon>Marinomonas</taxon>
    </lineage>
</organism>
<dbReference type="Proteomes" id="UP000018857">
    <property type="component" value="Unassembled WGS sequence"/>
</dbReference>
<accession>W1RNF0</accession>
<dbReference type="PANTHER" id="PTHR30126:SF39">
    <property type="entry name" value="HTH-TYPE TRANSCRIPTIONAL REGULATOR CYSL"/>
    <property type="match status" value="1"/>
</dbReference>
<dbReference type="SUPFAM" id="SSF46785">
    <property type="entry name" value="Winged helix' DNA-binding domain"/>
    <property type="match status" value="1"/>
</dbReference>
<evidence type="ECO:0000256" key="1">
    <source>
        <dbReference type="ARBA" id="ARBA00009437"/>
    </source>
</evidence>
<protein>
    <submittedName>
        <fullName evidence="6">LysR family transcriptional regulator</fullName>
    </submittedName>
</protein>
<dbReference type="AlphaFoldDB" id="W1RNF0"/>
<gene>
    <name evidence="6" type="ORF">D104_16275</name>
</gene>
<keyword evidence="4" id="KW-0804">Transcription</keyword>
<evidence type="ECO:0000256" key="3">
    <source>
        <dbReference type="ARBA" id="ARBA00023125"/>
    </source>
</evidence>
<dbReference type="Pfam" id="PF00126">
    <property type="entry name" value="HTH_1"/>
    <property type="match status" value="1"/>
</dbReference>
<name>W1RNF0_9GAMM</name>
<evidence type="ECO:0000259" key="5">
    <source>
        <dbReference type="PROSITE" id="PS50931"/>
    </source>
</evidence>
<dbReference type="PANTHER" id="PTHR30126">
    <property type="entry name" value="HTH-TYPE TRANSCRIPTIONAL REGULATOR"/>
    <property type="match status" value="1"/>
</dbReference>